<reference evidence="1" key="1">
    <citation type="submission" date="2014-11" db="EMBL/GenBank/DDBJ databases">
        <authorList>
            <person name="Amaro Gonzalez C."/>
        </authorList>
    </citation>
    <scope>NUCLEOTIDE SEQUENCE</scope>
</reference>
<proteinExistence type="predicted"/>
<dbReference type="EMBL" id="GBXM01071725">
    <property type="protein sequence ID" value="JAH36852.1"/>
    <property type="molecule type" value="Transcribed_RNA"/>
</dbReference>
<sequence>MSSFLHCPIRESECSTHPSGTCICRDPIIRCTSFLC</sequence>
<name>A0A0E9S6N6_ANGAN</name>
<accession>A0A0E9S6N6</accession>
<reference evidence="1" key="2">
    <citation type="journal article" date="2015" name="Fish Shellfish Immunol.">
        <title>Early steps in the European eel (Anguilla anguilla)-Vibrio vulnificus interaction in the gills: Role of the RtxA13 toxin.</title>
        <authorList>
            <person name="Callol A."/>
            <person name="Pajuelo D."/>
            <person name="Ebbesson L."/>
            <person name="Teles M."/>
            <person name="MacKenzie S."/>
            <person name="Amaro C."/>
        </authorList>
    </citation>
    <scope>NUCLEOTIDE SEQUENCE</scope>
</reference>
<protein>
    <submittedName>
        <fullName evidence="1">Uncharacterized protein</fullName>
    </submittedName>
</protein>
<organism evidence="1">
    <name type="scientific">Anguilla anguilla</name>
    <name type="common">European freshwater eel</name>
    <name type="synonym">Muraena anguilla</name>
    <dbReference type="NCBI Taxonomy" id="7936"/>
    <lineage>
        <taxon>Eukaryota</taxon>
        <taxon>Metazoa</taxon>
        <taxon>Chordata</taxon>
        <taxon>Craniata</taxon>
        <taxon>Vertebrata</taxon>
        <taxon>Euteleostomi</taxon>
        <taxon>Actinopterygii</taxon>
        <taxon>Neopterygii</taxon>
        <taxon>Teleostei</taxon>
        <taxon>Anguilliformes</taxon>
        <taxon>Anguillidae</taxon>
        <taxon>Anguilla</taxon>
    </lineage>
</organism>
<evidence type="ECO:0000313" key="1">
    <source>
        <dbReference type="EMBL" id="JAH36852.1"/>
    </source>
</evidence>
<dbReference type="AlphaFoldDB" id="A0A0E9S6N6"/>